<comment type="similarity">
    <text evidence="1">Belongs to the PPR family. P subfamily.</text>
</comment>
<dbReference type="Pfam" id="PF12854">
    <property type="entry name" value="PPR_1"/>
    <property type="match status" value="2"/>
</dbReference>
<dbReference type="Proteomes" id="UP000515121">
    <property type="component" value="Unplaced"/>
</dbReference>
<dbReference type="InterPro" id="IPR002885">
    <property type="entry name" value="PPR_rpt"/>
</dbReference>
<evidence type="ECO:0000256" key="1">
    <source>
        <dbReference type="ARBA" id="ARBA00007626"/>
    </source>
</evidence>
<evidence type="ECO:0000256" key="3">
    <source>
        <dbReference type="PROSITE-ProRule" id="PRU00708"/>
    </source>
</evidence>
<dbReference type="InterPro" id="IPR050872">
    <property type="entry name" value="PPR_P_subfamily"/>
</dbReference>
<dbReference type="NCBIfam" id="TIGR00756">
    <property type="entry name" value="PPR"/>
    <property type="match status" value="3"/>
</dbReference>
<dbReference type="InterPro" id="IPR011990">
    <property type="entry name" value="TPR-like_helical_dom_sf"/>
</dbReference>
<keyword evidence="4" id="KW-1185">Reference proteome</keyword>
<organism evidence="4 5">
    <name type="scientific">Durio zibethinus</name>
    <name type="common">Durian</name>
    <dbReference type="NCBI Taxonomy" id="66656"/>
    <lineage>
        <taxon>Eukaryota</taxon>
        <taxon>Viridiplantae</taxon>
        <taxon>Streptophyta</taxon>
        <taxon>Embryophyta</taxon>
        <taxon>Tracheophyta</taxon>
        <taxon>Spermatophyta</taxon>
        <taxon>Magnoliopsida</taxon>
        <taxon>eudicotyledons</taxon>
        <taxon>Gunneridae</taxon>
        <taxon>Pentapetalae</taxon>
        <taxon>rosids</taxon>
        <taxon>malvids</taxon>
        <taxon>Malvales</taxon>
        <taxon>Malvaceae</taxon>
        <taxon>Helicteroideae</taxon>
        <taxon>Durio</taxon>
    </lineage>
</organism>
<dbReference type="GeneID" id="111297485"/>
<dbReference type="PROSITE" id="PS51375">
    <property type="entry name" value="PPR"/>
    <property type="match status" value="2"/>
</dbReference>
<sequence length="142" mass="16005">MLKLGIELDTVTLSTLINGLYIGRKIAKAVRLFDDMVQEGAYNTVINSLCKDKHLTEALKLFSEMKGEMDATRKLFNSITNKGYVPDEFTYNIIINGYCKAKRIDEAMELFHEMTRNRLTPDVVTYSTLISGMSQVGRLAVA</sequence>
<dbReference type="PANTHER" id="PTHR46128">
    <property type="entry name" value="MITOCHONDRIAL GROUP I INTRON SPLICING FACTOR CCM1"/>
    <property type="match status" value="1"/>
</dbReference>
<dbReference type="Pfam" id="PF13041">
    <property type="entry name" value="PPR_2"/>
    <property type="match status" value="1"/>
</dbReference>
<evidence type="ECO:0000313" key="5">
    <source>
        <dbReference type="RefSeq" id="XP_022747934.1"/>
    </source>
</evidence>
<accession>A0A6P5Z5D8</accession>
<dbReference type="KEGG" id="dzi:111297485"/>
<gene>
    <name evidence="5" type="primary">LOC111297485</name>
</gene>
<dbReference type="PANTHER" id="PTHR46128:SF211">
    <property type="entry name" value="PENTACOTRIPEPTIDE-REPEAT REGION OF PRORP DOMAIN-CONTAINING PROTEIN"/>
    <property type="match status" value="1"/>
</dbReference>
<protein>
    <submittedName>
        <fullName evidence="5">Pentatricopeptide repeat-containing protein At1g62680, mitochondrial-like</fullName>
    </submittedName>
</protein>
<evidence type="ECO:0000256" key="2">
    <source>
        <dbReference type="ARBA" id="ARBA00022737"/>
    </source>
</evidence>
<feature type="repeat" description="PPR" evidence="3">
    <location>
        <begin position="38"/>
        <end position="68"/>
    </location>
</feature>
<dbReference type="Gene3D" id="1.25.40.10">
    <property type="entry name" value="Tetratricopeptide repeat domain"/>
    <property type="match status" value="2"/>
</dbReference>
<keyword evidence="2" id="KW-0677">Repeat</keyword>
<dbReference type="AlphaFoldDB" id="A0A6P5Z5D8"/>
<feature type="repeat" description="PPR" evidence="3">
    <location>
        <begin position="87"/>
        <end position="121"/>
    </location>
</feature>
<reference evidence="5" key="1">
    <citation type="submission" date="2025-08" db="UniProtKB">
        <authorList>
            <consortium name="RefSeq"/>
        </authorList>
    </citation>
    <scope>IDENTIFICATION</scope>
    <source>
        <tissue evidence="5">Fruit stalk</tissue>
    </source>
</reference>
<dbReference type="OrthoDB" id="185373at2759"/>
<name>A0A6P5Z5D8_DURZI</name>
<evidence type="ECO:0000313" key="4">
    <source>
        <dbReference type="Proteomes" id="UP000515121"/>
    </source>
</evidence>
<proteinExistence type="inferred from homology"/>
<dbReference type="RefSeq" id="XP_022747934.1">
    <property type="nucleotide sequence ID" value="XM_022892199.1"/>
</dbReference>